<evidence type="ECO:0000313" key="4">
    <source>
        <dbReference type="EMBL" id="QBI01487.1"/>
    </source>
</evidence>
<evidence type="ECO:0000313" key="6">
    <source>
        <dbReference type="Proteomes" id="UP000628442"/>
    </source>
</evidence>
<dbReference type="Proteomes" id="UP000292307">
    <property type="component" value="Chromosome"/>
</dbReference>
<feature type="domain" description="SCP2" evidence="2">
    <location>
        <begin position="55"/>
        <end position="142"/>
    </location>
</feature>
<dbReference type="RefSeq" id="WP_131145608.1">
    <property type="nucleotide sequence ID" value="NZ_BMWV01000003.1"/>
</dbReference>
<keyword evidence="1" id="KW-0831">Ubiquinone biosynthesis</keyword>
<reference evidence="3" key="3">
    <citation type="submission" date="2022-12" db="EMBL/GenBank/DDBJ databases">
        <authorList>
            <person name="Sun Q."/>
            <person name="Kim S."/>
        </authorList>
    </citation>
    <scope>NUCLEOTIDE SEQUENCE</scope>
    <source>
        <strain evidence="3">KCTC 12343</strain>
    </source>
</reference>
<sequence>MRGLDHAADGAASPAGQPGGLPAFVGAFGSRLPPWPGSALFAAGLNVALRCRLPDDVLERLSGRSLRISVRDAGVAFDVSWNGKRFVPGSVAGQPDLEIAAGAADMMALLRREADPDTLFFGRRLSMQGDTELGLLVKNTLDGLDIDLPPPHPLAVLRWLREQDRQRQAPR</sequence>
<dbReference type="Pfam" id="PF02036">
    <property type="entry name" value="SCP2"/>
    <property type="match status" value="1"/>
</dbReference>
<evidence type="ECO:0000313" key="5">
    <source>
        <dbReference type="Proteomes" id="UP000292307"/>
    </source>
</evidence>
<dbReference type="SUPFAM" id="SSF55718">
    <property type="entry name" value="SCP-like"/>
    <property type="match status" value="1"/>
</dbReference>
<reference evidence="3" key="1">
    <citation type="journal article" date="2014" name="Int. J. Syst. Evol. Microbiol.">
        <title>Complete genome sequence of Corynebacterium casei LMG S-19264T (=DSM 44701T), isolated from a smear-ripened cheese.</title>
        <authorList>
            <consortium name="US DOE Joint Genome Institute (JGI-PGF)"/>
            <person name="Walter F."/>
            <person name="Albersmeier A."/>
            <person name="Kalinowski J."/>
            <person name="Ruckert C."/>
        </authorList>
    </citation>
    <scope>NUCLEOTIDE SEQUENCE</scope>
    <source>
        <strain evidence="3">KCTC 12343</strain>
    </source>
</reference>
<comment type="similarity">
    <text evidence="1">Belongs to the UbiT family.</text>
</comment>
<gene>
    <name evidence="1" type="primary">ubiT</name>
    <name evidence="4" type="ORF">EYF70_11975</name>
    <name evidence="3" type="ORF">GCM10007387_16710</name>
</gene>
<accession>A0A411WXR0</accession>
<protein>
    <recommendedName>
        <fullName evidence="1">Ubiquinone biosynthesis accessory factor UbiT</fullName>
    </recommendedName>
</protein>
<dbReference type="HAMAP" id="MF_02231">
    <property type="entry name" value="UbiT"/>
    <property type="match status" value="1"/>
</dbReference>
<evidence type="ECO:0000259" key="2">
    <source>
        <dbReference type="Pfam" id="PF02036"/>
    </source>
</evidence>
<evidence type="ECO:0000313" key="3">
    <source>
        <dbReference type="EMBL" id="GGY35351.1"/>
    </source>
</evidence>
<evidence type="ECO:0000256" key="1">
    <source>
        <dbReference type="HAMAP-Rule" id="MF_02231"/>
    </source>
</evidence>
<dbReference type="GO" id="GO:0006744">
    <property type="term" value="P:ubiquinone biosynthetic process"/>
    <property type="evidence" value="ECO:0007669"/>
    <property type="project" value="UniProtKB-UniRule"/>
</dbReference>
<dbReference type="InterPro" id="IPR003033">
    <property type="entry name" value="SCP2_sterol-bd_dom"/>
</dbReference>
<dbReference type="OrthoDB" id="5292463at2"/>
<dbReference type="EMBL" id="BMWV01000003">
    <property type="protein sequence ID" value="GGY35351.1"/>
    <property type="molecule type" value="Genomic_DNA"/>
</dbReference>
<dbReference type="InterPro" id="IPR036527">
    <property type="entry name" value="SCP2_sterol-bd_dom_sf"/>
</dbReference>
<comment type="function">
    <text evidence="1">Required for O(2)-independent ubiquinone (coenzyme Q) biosynthesis. Likely functions as an accessory factor.</text>
</comment>
<comment type="pathway">
    <text evidence="1">Cofactor biosynthesis; ubiquinone biosynthesis.</text>
</comment>
<dbReference type="InterPro" id="IPR016830">
    <property type="entry name" value="UbiT"/>
</dbReference>
<dbReference type="Proteomes" id="UP000628442">
    <property type="component" value="Unassembled WGS sequence"/>
</dbReference>
<proteinExistence type="inferred from homology"/>
<organism evidence="3 6">
    <name type="scientific">Pseudoduganella albidiflava</name>
    <dbReference type="NCBI Taxonomy" id="321983"/>
    <lineage>
        <taxon>Bacteria</taxon>
        <taxon>Pseudomonadati</taxon>
        <taxon>Pseudomonadota</taxon>
        <taxon>Betaproteobacteria</taxon>
        <taxon>Burkholderiales</taxon>
        <taxon>Oxalobacteraceae</taxon>
        <taxon>Telluria group</taxon>
        <taxon>Pseudoduganella</taxon>
    </lineage>
</organism>
<name>A0A411WXR0_9BURK</name>
<dbReference type="AlphaFoldDB" id="A0A411WXR0"/>
<dbReference type="EMBL" id="CP036401">
    <property type="protein sequence ID" value="QBI01487.1"/>
    <property type="molecule type" value="Genomic_DNA"/>
</dbReference>
<keyword evidence="5" id="KW-1185">Reference proteome</keyword>
<dbReference type="Gene3D" id="3.30.1050.10">
    <property type="entry name" value="SCP2 sterol-binding domain"/>
    <property type="match status" value="1"/>
</dbReference>
<reference evidence="4 5" key="2">
    <citation type="submission" date="2019-02" db="EMBL/GenBank/DDBJ databases">
        <title>Draft Genome Sequences of Six Type Strains of the Genus Massilia.</title>
        <authorList>
            <person name="Miess H."/>
            <person name="Frediansyhah A."/>
            <person name="Gross H."/>
        </authorList>
    </citation>
    <scope>NUCLEOTIDE SEQUENCE [LARGE SCALE GENOMIC DNA]</scope>
    <source>
        <strain evidence="4 5">DSM 17472</strain>
    </source>
</reference>